<dbReference type="PROSITE" id="PS50297">
    <property type="entry name" value="ANK_REP_REGION"/>
    <property type="match status" value="2"/>
</dbReference>
<dbReference type="PANTHER" id="PTHR24134:SF9">
    <property type="entry name" value="ANKYRIN REPEAT AND SOCS BOX PROTEIN 8"/>
    <property type="match status" value="1"/>
</dbReference>
<feature type="repeat" description="ANK" evidence="3">
    <location>
        <begin position="309"/>
        <end position="343"/>
    </location>
</feature>
<dbReference type="InterPro" id="IPR002110">
    <property type="entry name" value="Ankyrin_rpt"/>
</dbReference>
<dbReference type="OrthoDB" id="194358at2759"/>
<dbReference type="Gene3D" id="1.25.40.20">
    <property type="entry name" value="Ankyrin repeat-containing domain"/>
    <property type="match status" value="2"/>
</dbReference>
<dbReference type="PANTHER" id="PTHR24134">
    <property type="entry name" value="ANKYRIN REPEAT-CONTAINING PROTEIN DDB_G0279043"/>
    <property type="match status" value="1"/>
</dbReference>
<evidence type="ECO:0000313" key="5">
    <source>
        <dbReference type="Proteomes" id="UP000613580"/>
    </source>
</evidence>
<gene>
    <name evidence="4" type="ORF">HMN09_00882600</name>
</gene>
<keyword evidence="2 3" id="KW-0040">ANK repeat</keyword>
<dbReference type="Pfam" id="PF12796">
    <property type="entry name" value="Ank_2"/>
    <property type="match status" value="2"/>
</dbReference>
<dbReference type="PROSITE" id="PS50088">
    <property type="entry name" value="ANK_REPEAT"/>
    <property type="match status" value="2"/>
</dbReference>
<keyword evidence="1" id="KW-0677">Repeat</keyword>
<dbReference type="Proteomes" id="UP000613580">
    <property type="component" value="Unassembled WGS sequence"/>
</dbReference>
<keyword evidence="5" id="KW-1185">Reference proteome</keyword>
<name>A0A8H6SNX8_MYCCL</name>
<dbReference type="PRINTS" id="PR01415">
    <property type="entry name" value="ANKYRIN"/>
</dbReference>
<keyword evidence="4" id="KW-0418">Kinase</keyword>
<comment type="caution">
    <text evidence="4">The sequence shown here is derived from an EMBL/GenBank/DDBJ whole genome shotgun (WGS) entry which is preliminary data.</text>
</comment>
<reference evidence="4" key="1">
    <citation type="submission" date="2020-05" db="EMBL/GenBank/DDBJ databases">
        <title>Mycena genomes resolve the evolution of fungal bioluminescence.</title>
        <authorList>
            <person name="Tsai I.J."/>
        </authorList>
    </citation>
    <scope>NUCLEOTIDE SEQUENCE</scope>
    <source>
        <strain evidence="4">110903Hualien_Pintung</strain>
    </source>
</reference>
<evidence type="ECO:0000256" key="3">
    <source>
        <dbReference type="PROSITE-ProRule" id="PRU00023"/>
    </source>
</evidence>
<keyword evidence="4" id="KW-0808">Transferase</keyword>
<dbReference type="SMART" id="SM00248">
    <property type="entry name" value="ANK"/>
    <property type="match status" value="6"/>
</dbReference>
<evidence type="ECO:0000256" key="2">
    <source>
        <dbReference type="ARBA" id="ARBA00023043"/>
    </source>
</evidence>
<dbReference type="GO" id="GO:0004674">
    <property type="term" value="F:protein serine/threonine kinase activity"/>
    <property type="evidence" value="ECO:0007669"/>
    <property type="project" value="UniProtKB-KW"/>
</dbReference>
<feature type="repeat" description="ANK" evidence="3">
    <location>
        <begin position="276"/>
        <end position="308"/>
    </location>
</feature>
<dbReference type="AlphaFoldDB" id="A0A8H6SNX8"/>
<organism evidence="4 5">
    <name type="scientific">Mycena chlorophos</name>
    <name type="common">Agaric fungus</name>
    <name type="synonym">Agaricus chlorophos</name>
    <dbReference type="NCBI Taxonomy" id="658473"/>
    <lineage>
        <taxon>Eukaryota</taxon>
        <taxon>Fungi</taxon>
        <taxon>Dikarya</taxon>
        <taxon>Basidiomycota</taxon>
        <taxon>Agaricomycotina</taxon>
        <taxon>Agaricomycetes</taxon>
        <taxon>Agaricomycetidae</taxon>
        <taxon>Agaricales</taxon>
        <taxon>Marasmiineae</taxon>
        <taxon>Mycenaceae</taxon>
        <taxon>Mycena</taxon>
    </lineage>
</organism>
<sequence length="421" mass="46329">MLLLDLPTELHLLVAESITHETLLDPRNRLPEHSSMNQYFIIPIDRTPEVSPDLAALSAFSRTCTELYRTLRNTLFSVCLSHDKLTRLKLLYAVESDQEWLLDRLVATGDHKVPLDAEYVFDEHKRTPLHIAARAGQHAMAVKLLALLGDSASRCAYTRLRDQMTTPLDLSSARGHLDLVQLLGTILPDAETLREEPNARQKYLDSALFRAAAGSAFASSGFEQVDVVDRLLQLGANPRVRWAVLGALHAQNTSIVQRLLAAGASPNAVNPQFVGGPQDPLHLAISHFDCASVEVLLEGGANVNSRMLDGPTPLRRAIQDTRVPLEIVRSLLQHGADFTVGYTVDHTILHHLFQVRKELVVARVALLLEFGAGSLLEAGEETPLDVAMGANMVDVVRICVPHIQDEAVSARVKEWLLARPA</sequence>
<evidence type="ECO:0000256" key="1">
    <source>
        <dbReference type="ARBA" id="ARBA00022737"/>
    </source>
</evidence>
<dbReference type="InterPro" id="IPR036770">
    <property type="entry name" value="Ankyrin_rpt-contain_sf"/>
</dbReference>
<proteinExistence type="predicted"/>
<keyword evidence="4" id="KW-0723">Serine/threonine-protein kinase</keyword>
<accession>A0A8H6SNX8</accession>
<protein>
    <submittedName>
        <fullName evidence="4">Non-specific serine/threonine protein kinase</fullName>
    </submittedName>
</protein>
<evidence type="ECO:0000313" key="4">
    <source>
        <dbReference type="EMBL" id="KAF7302483.1"/>
    </source>
</evidence>
<dbReference type="EMBL" id="JACAZE010000012">
    <property type="protein sequence ID" value="KAF7302483.1"/>
    <property type="molecule type" value="Genomic_DNA"/>
</dbReference>
<dbReference type="SUPFAM" id="SSF48403">
    <property type="entry name" value="Ankyrin repeat"/>
    <property type="match status" value="1"/>
</dbReference>